<dbReference type="Pfam" id="PF03334">
    <property type="entry name" value="PhaG_MnhG_YufB"/>
    <property type="match status" value="1"/>
</dbReference>
<name>A0A7W6K2S1_9HYPH</name>
<dbReference type="PANTHER" id="PTHR34703:SF1">
    <property type="entry name" value="ANTIPORTER SUBUNIT MNHG2-RELATED"/>
    <property type="match status" value="1"/>
</dbReference>
<evidence type="ECO:0000256" key="1">
    <source>
        <dbReference type="SAM" id="Phobius"/>
    </source>
</evidence>
<comment type="caution">
    <text evidence="2">The sequence shown here is derived from an EMBL/GenBank/DDBJ whole genome shotgun (WGS) entry which is preliminary data.</text>
</comment>
<feature type="transmembrane region" description="Helical" evidence="1">
    <location>
        <begin position="76"/>
        <end position="98"/>
    </location>
</feature>
<accession>A0A7W6K2S1</accession>
<gene>
    <name evidence="2" type="ORF">GGQ66_002718</name>
</gene>
<dbReference type="AlphaFoldDB" id="A0A7W6K2S1"/>
<keyword evidence="1" id="KW-0812">Transmembrane</keyword>
<evidence type="ECO:0000313" key="3">
    <source>
        <dbReference type="Proteomes" id="UP000584824"/>
    </source>
</evidence>
<sequence>MSNADVPLWAAIAVAFFLILGSALALIGSYGFVRLQNFYERLHAPTLGTSWGTGGIVIASIIYFTVTGQRLAIHELLVGLFITLTTPITLMLLARAALHRDRAERNPDVPVAPIPFPLVEGESEKNEG</sequence>
<dbReference type="NCBIfam" id="TIGR01300">
    <property type="entry name" value="CPA3_mnhG_phaG"/>
    <property type="match status" value="1"/>
</dbReference>
<dbReference type="EMBL" id="JACIDU010000010">
    <property type="protein sequence ID" value="MBB4104145.1"/>
    <property type="molecule type" value="Genomic_DNA"/>
</dbReference>
<dbReference type="InterPro" id="IPR005133">
    <property type="entry name" value="PhaG_MnhG_YufB"/>
</dbReference>
<feature type="transmembrane region" description="Helical" evidence="1">
    <location>
        <begin position="6"/>
        <end position="32"/>
    </location>
</feature>
<keyword evidence="3" id="KW-1185">Reference proteome</keyword>
<organism evidence="2 3">
    <name type="scientific">Allorhizobium borbori</name>
    <dbReference type="NCBI Taxonomy" id="485907"/>
    <lineage>
        <taxon>Bacteria</taxon>
        <taxon>Pseudomonadati</taxon>
        <taxon>Pseudomonadota</taxon>
        <taxon>Alphaproteobacteria</taxon>
        <taxon>Hyphomicrobiales</taxon>
        <taxon>Rhizobiaceae</taxon>
        <taxon>Rhizobium/Agrobacterium group</taxon>
        <taxon>Allorhizobium</taxon>
    </lineage>
</organism>
<reference evidence="2 3" key="1">
    <citation type="submission" date="2020-08" db="EMBL/GenBank/DDBJ databases">
        <title>Genomic Encyclopedia of Type Strains, Phase IV (KMG-IV): sequencing the most valuable type-strain genomes for metagenomic binning, comparative biology and taxonomic classification.</title>
        <authorList>
            <person name="Goeker M."/>
        </authorList>
    </citation>
    <scope>NUCLEOTIDE SEQUENCE [LARGE SCALE GENOMIC DNA]</scope>
    <source>
        <strain evidence="2 3">DSM 26385</strain>
    </source>
</reference>
<keyword evidence="1" id="KW-0472">Membrane</keyword>
<dbReference type="Proteomes" id="UP000584824">
    <property type="component" value="Unassembled WGS sequence"/>
</dbReference>
<feature type="transmembrane region" description="Helical" evidence="1">
    <location>
        <begin position="44"/>
        <end position="64"/>
    </location>
</feature>
<protein>
    <submittedName>
        <fullName evidence="2">Multicomponent K+:H+ antiporter subunit G</fullName>
    </submittedName>
</protein>
<proteinExistence type="predicted"/>
<keyword evidence="1" id="KW-1133">Transmembrane helix</keyword>
<dbReference type="RefSeq" id="WP_370686349.1">
    <property type="nucleotide sequence ID" value="NZ_JACIDU010000010.1"/>
</dbReference>
<dbReference type="GO" id="GO:0015385">
    <property type="term" value="F:sodium:proton antiporter activity"/>
    <property type="evidence" value="ECO:0007669"/>
    <property type="project" value="TreeGrafter"/>
</dbReference>
<evidence type="ECO:0000313" key="2">
    <source>
        <dbReference type="EMBL" id="MBB4104145.1"/>
    </source>
</evidence>
<dbReference type="PANTHER" id="PTHR34703">
    <property type="entry name" value="ANTIPORTER SUBUNIT MNHG2-RELATED"/>
    <property type="match status" value="1"/>
</dbReference>